<dbReference type="EMBL" id="KZ824288">
    <property type="protein sequence ID" value="RAL11515.1"/>
    <property type="molecule type" value="Genomic_DNA"/>
</dbReference>
<dbReference type="AlphaFoldDB" id="A0A395HVU2"/>
<dbReference type="RefSeq" id="XP_025550669.1">
    <property type="nucleotide sequence ID" value="XM_025697074.1"/>
</dbReference>
<dbReference type="OrthoDB" id="3886018at2759"/>
<dbReference type="GeneID" id="37201363"/>
<evidence type="ECO:0000313" key="2">
    <source>
        <dbReference type="Proteomes" id="UP000248961"/>
    </source>
</evidence>
<dbReference type="Proteomes" id="UP000248961">
    <property type="component" value="Unassembled WGS sequence"/>
</dbReference>
<proteinExistence type="predicted"/>
<reference evidence="1 2" key="1">
    <citation type="submission" date="2018-02" db="EMBL/GenBank/DDBJ databases">
        <title>The genomes of Aspergillus section Nigri reveals drivers in fungal speciation.</title>
        <authorList>
            <consortium name="DOE Joint Genome Institute"/>
            <person name="Vesth T.C."/>
            <person name="Nybo J."/>
            <person name="Theobald S."/>
            <person name="Brandl J."/>
            <person name="Frisvad J.C."/>
            <person name="Nielsen K.F."/>
            <person name="Lyhne E.K."/>
            <person name="Kogle M.E."/>
            <person name="Kuo A."/>
            <person name="Riley R."/>
            <person name="Clum A."/>
            <person name="Nolan M."/>
            <person name="Lipzen A."/>
            <person name="Salamov A."/>
            <person name="Henrissat B."/>
            <person name="Wiebenga A."/>
            <person name="De vries R.P."/>
            <person name="Grigoriev I.V."/>
            <person name="Mortensen U.H."/>
            <person name="Andersen M.R."/>
            <person name="Baker S.E."/>
        </authorList>
    </citation>
    <scope>NUCLEOTIDE SEQUENCE [LARGE SCALE GENOMIC DNA]</scope>
    <source>
        <strain evidence="1 2">CBS 101889</strain>
    </source>
</reference>
<organism evidence="1 2">
    <name type="scientific">Aspergillus homomorphus (strain CBS 101889)</name>
    <dbReference type="NCBI Taxonomy" id="1450537"/>
    <lineage>
        <taxon>Eukaryota</taxon>
        <taxon>Fungi</taxon>
        <taxon>Dikarya</taxon>
        <taxon>Ascomycota</taxon>
        <taxon>Pezizomycotina</taxon>
        <taxon>Eurotiomycetes</taxon>
        <taxon>Eurotiomycetidae</taxon>
        <taxon>Eurotiales</taxon>
        <taxon>Aspergillaceae</taxon>
        <taxon>Aspergillus</taxon>
        <taxon>Aspergillus subgen. Circumdati</taxon>
    </lineage>
</organism>
<evidence type="ECO:0000313" key="1">
    <source>
        <dbReference type="EMBL" id="RAL11515.1"/>
    </source>
</evidence>
<protein>
    <recommendedName>
        <fullName evidence="3">F-box domain-containing protein</fullName>
    </recommendedName>
</protein>
<accession>A0A395HVU2</accession>
<keyword evidence="2" id="KW-1185">Reference proteome</keyword>
<evidence type="ECO:0008006" key="3">
    <source>
        <dbReference type="Google" id="ProtNLM"/>
    </source>
</evidence>
<gene>
    <name evidence="1" type="ORF">BO97DRAFT_425512</name>
</gene>
<dbReference type="STRING" id="1450537.A0A395HVU2"/>
<name>A0A395HVU2_ASPHC</name>
<sequence length="283" mass="31871">METLPTELVEIVVGWLDFPDICALRLTGHTISSKTSTAVILRRLFSSRRLEMTQASLEQLVRFTQPGQVGLWLQRLTLYDWPEREQTGADLTATELLSQALENIRDRPSPHQDSYLSISLEINNDEDDRDIPARVFHVVISAIATTKIPIHGLEIFTEAYELVETNMGSLAFSDITLALSRHRENLATSLQNCRKFSLSLGHSTRGLVYESGVYRLPLTLDDARQNTQSLCDLLNMCPLLEELRLAWVYEDYFEETDASTEELEFFGPVGMSCNASAGELEPG</sequence>
<dbReference type="VEuPathDB" id="FungiDB:BO97DRAFT_425512"/>